<evidence type="ECO:0000256" key="9">
    <source>
        <dbReference type="ARBA" id="ARBA00023065"/>
    </source>
</evidence>
<reference evidence="13 14" key="2">
    <citation type="submission" date="2019-09" db="EMBL/GenBank/DDBJ databases">
        <authorList>
            <person name="Jin C."/>
        </authorList>
    </citation>
    <scope>NUCLEOTIDE SEQUENCE [LARGE SCALE GENOMIC DNA]</scope>
    <source>
        <strain evidence="13 14">AN110305</strain>
    </source>
</reference>
<protein>
    <recommendedName>
        <fullName evidence="11">Potassium-transporting ATPase KdpC subunit</fullName>
    </recommendedName>
    <alternativeName>
        <fullName evidence="11">ATP phosphohydrolase [potassium-transporting] C chain</fullName>
    </alternativeName>
    <alternativeName>
        <fullName evidence="11">Potassium-binding and translocating subunit C</fullName>
    </alternativeName>
    <alternativeName>
        <fullName evidence="11">Potassium-translocating ATPase C chain</fullName>
    </alternativeName>
</protein>
<dbReference type="GO" id="GO:0005524">
    <property type="term" value="F:ATP binding"/>
    <property type="evidence" value="ECO:0007669"/>
    <property type="project" value="UniProtKB-UniRule"/>
</dbReference>
<dbReference type="PANTHER" id="PTHR30042:SF2">
    <property type="entry name" value="POTASSIUM-TRANSPORTING ATPASE KDPC SUBUNIT"/>
    <property type="match status" value="1"/>
</dbReference>
<keyword evidence="8 11" id="KW-1133">Transmembrane helix</keyword>
<keyword evidence="3 11" id="KW-0633">Potassium transport</keyword>
<dbReference type="OrthoDB" id="9788285at2"/>
<evidence type="ECO:0000313" key="14">
    <source>
        <dbReference type="Proteomes" id="UP000323454"/>
    </source>
</evidence>
<evidence type="ECO:0000256" key="5">
    <source>
        <dbReference type="ARBA" id="ARBA00022741"/>
    </source>
</evidence>
<evidence type="ECO:0000256" key="10">
    <source>
        <dbReference type="ARBA" id="ARBA00023136"/>
    </source>
</evidence>
<dbReference type="GO" id="GO:0005886">
    <property type="term" value="C:plasma membrane"/>
    <property type="evidence" value="ECO:0007669"/>
    <property type="project" value="UniProtKB-SubCell"/>
</dbReference>
<dbReference type="EMBL" id="VUOB01000065">
    <property type="protein sequence ID" value="KAA2253603.1"/>
    <property type="molecule type" value="Genomic_DNA"/>
</dbReference>
<evidence type="ECO:0000256" key="7">
    <source>
        <dbReference type="ARBA" id="ARBA00022958"/>
    </source>
</evidence>
<gene>
    <name evidence="11 13" type="primary">kdpC</name>
    <name evidence="13" type="ORF">F0L68_32895</name>
</gene>
<dbReference type="InterPro" id="IPR003820">
    <property type="entry name" value="KdpC"/>
</dbReference>
<organism evidence="13 14">
    <name type="scientific">Solihabitans fulvus</name>
    <dbReference type="NCBI Taxonomy" id="1892852"/>
    <lineage>
        <taxon>Bacteria</taxon>
        <taxon>Bacillati</taxon>
        <taxon>Actinomycetota</taxon>
        <taxon>Actinomycetes</taxon>
        <taxon>Pseudonocardiales</taxon>
        <taxon>Pseudonocardiaceae</taxon>
        <taxon>Solihabitans</taxon>
    </lineage>
</organism>
<evidence type="ECO:0000256" key="8">
    <source>
        <dbReference type="ARBA" id="ARBA00022989"/>
    </source>
</evidence>
<keyword evidence="1 11" id="KW-0813">Transport</keyword>
<sequence length="211" mass="21758">MKSIVKQTWAGLRVLLALTVLLGVLYPLAVWGVSRIPGLHNQAEGSVVNENGQPVGSSLIGVDPVAADPDHDPWFHNRPQAVTADPKDSNNPLPPGDPSVSGASNKAADNPDLVKAVQARQDAIAKREGVSNDKVPADAVTASGSGLDPAISPAYAELQVPRVVRVTGLPEAKVRQLVADHTSGRGAGVLGEPTVNVLELNLAVRAAGGHA</sequence>
<keyword evidence="4 11" id="KW-0812">Transmembrane</keyword>
<keyword evidence="10 11" id="KW-0472">Membrane</keyword>
<dbReference type="AlphaFoldDB" id="A0A5B2WNN3"/>
<accession>A0A5B2WNN3</accession>
<dbReference type="PIRSF" id="PIRSF001296">
    <property type="entry name" value="K_ATPase_KdpC"/>
    <property type="match status" value="1"/>
</dbReference>
<dbReference type="PANTHER" id="PTHR30042">
    <property type="entry name" value="POTASSIUM-TRANSPORTING ATPASE C CHAIN"/>
    <property type="match status" value="1"/>
</dbReference>
<reference evidence="13 14" key="1">
    <citation type="submission" date="2019-09" db="EMBL/GenBank/DDBJ databases">
        <title>Goodfellowia gen. nov., a new genus of the Pseudonocardineae related to Actinoalloteichus, containing Goodfellowia coeruleoviolacea gen. nov., comb. nov. gen. nov., comb. nov.</title>
        <authorList>
            <person name="Labeda D."/>
        </authorList>
    </citation>
    <scope>NUCLEOTIDE SEQUENCE [LARGE SCALE GENOMIC DNA]</scope>
    <source>
        <strain evidence="13 14">AN110305</strain>
    </source>
</reference>
<keyword evidence="2 11" id="KW-1003">Cell membrane</keyword>
<keyword evidence="14" id="KW-1185">Reference proteome</keyword>
<keyword evidence="9 11" id="KW-0406">Ion transport</keyword>
<evidence type="ECO:0000313" key="13">
    <source>
        <dbReference type="EMBL" id="KAA2253603.1"/>
    </source>
</evidence>
<evidence type="ECO:0000256" key="4">
    <source>
        <dbReference type="ARBA" id="ARBA00022692"/>
    </source>
</evidence>
<evidence type="ECO:0000256" key="2">
    <source>
        <dbReference type="ARBA" id="ARBA00022475"/>
    </source>
</evidence>
<dbReference type="RefSeq" id="WP_149853767.1">
    <property type="nucleotide sequence ID" value="NZ_VUOB01000065.1"/>
</dbReference>
<keyword evidence="6 11" id="KW-0067">ATP-binding</keyword>
<dbReference type="NCBIfam" id="TIGR00681">
    <property type="entry name" value="kdpC"/>
    <property type="match status" value="1"/>
</dbReference>
<evidence type="ECO:0000256" key="6">
    <source>
        <dbReference type="ARBA" id="ARBA00022840"/>
    </source>
</evidence>
<feature type="region of interest" description="Disordered" evidence="12">
    <location>
        <begin position="49"/>
        <end position="109"/>
    </location>
</feature>
<comment type="subcellular location">
    <subcellularLocation>
        <location evidence="11">Cell membrane</location>
        <topology evidence="11">Single-pass membrane protein</topology>
    </subcellularLocation>
</comment>
<comment type="function">
    <text evidence="11">Part of the high-affinity ATP-driven potassium transport (or Kdp) system, which catalyzes the hydrolysis of ATP coupled with the electrogenic transport of potassium into the cytoplasm. This subunit acts as a catalytic chaperone that increases the ATP-binding affinity of the ATP-hydrolyzing subunit KdpB by the formation of a transient KdpB/KdpC/ATP ternary complex.</text>
</comment>
<keyword evidence="7 11" id="KW-0630">Potassium</keyword>
<evidence type="ECO:0000256" key="3">
    <source>
        <dbReference type="ARBA" id="ARBA00022538"/>
    </source>
</evidence>
<keyword evidence="5 11" id="KW-0547">Nucleotide-binding</keyword>
<proteinExistence type="inferred from homology"/>
<feature type="region of interest" description="Disordered" evidence="12">
    <location>
        <begin position="127"/>
        <end position="148"/>
    </location>
</feature>
<dbReference type="GO" id="GO:0008556">
    <property type="term" value="F:P-type potassium transmembrane transporter activity"/>
    <property type="evidence" value="ECO:0007669"/>
    <property type="project" value="InterPro"/>
</dbReference>
<dbReference type="Pfam" id="PF02669">
    <property type="entry name" value="KdpC"/>
    <property type="match status" value="1"/>
</dbReference>
<evidence type="ECO:0000256" key="11">
    <source>
        <dbReference type="HAMAP-Rule" id="MF_00276"/>
    </source>
</evidence>
<comment type="similarity">
    <text evidence="11">Belongs to the KdpC family.</text>
</comment>
<evidence type="ECO:0000256" key="1">
    <source>
        <dbReference type="ARBA" id="ARBA00022448"/>
    </source>
</evidence>
<dbReference type="Proteomes" id="UP000323454">
    <property type="component" value="Unassembled WGS sequence"/>
</dbReference>
<name>A0A5B2WNN3_9PSEU</name>
<evidence type="ECO:0000256" key="12">
    <source>
        <dbReference type="SAM" id="MobiDB-lite"/>
    </source>
</evidence>
<dbReference type="HAMAP" id="MF_00276">
    <property type="entry name" value="KdpC"/>
    <property type="match status" value="1"/>
</dbReference>
<comment type="caution">
    <text evidence="13">The sequence shown here is derived from an EMBL/GenBank/DDBJ whole genome shotgun (WGS) entry which is preliminary data.</text>
</comment>
<comment type="subunit">
    <text evidence="11">The system is composed of three essential subunits: KdpA, KdpB and KdpC.</text>
</comment>